<feature type="transmembrane region" description="Helical" evidence="1">
    <location>
        <begin position="106"/>
        <end position="132"/>
    </location>
</feature>
<evidence type="ECO:0000259" key="2">
    <source>
        <dbReference type="Pfam" id="PF01970"/>
    </source>
</evidence>
<evidence type="ECO:0000256" key="1">
    <source>
        <dbReference type="SAM" id="Phobius"/>
    </source>
</evidence>
<comment type="caution">
    <text evidence="3">The sequence shown here is derived from an EMBL/GenBank/DDBJ whole genome shotgun (WGS) entry which is preliminary data.</text>
</comment>
<dbReference type="OrthoDB" id="9781349at2"/>
<dbReference type="PANTHER" id="PTHR35342">
    <property type="entry name" value="TRICARBOXYLIC TRANSPORT PROTEIN"/>
    <property type="match status" value="1"/>
</dbReference>
<name>A0A4Y9AA61_9BACI</name>
<reference evidence="3 4" key="1">
    <citation type="submission" date="2019-03" db="EMBL/GenBank/DDBJ databases">
        <title>Genome sequence of Lentibacillus salicampi ATCC BAA-719.</title>
        <authorList>
            <person name="Maclea K.S."/>
            <person name="Simoes Junior M."/>
        </authorList>
    </citation>
    <scope>NUCLEOTIDE SEQUENCE [LARGE SCALE GENOMIC DNA]</scope>
    <source>
        <strain evidence="3 4">ATCC BAA-719</strain>
    </source>
</reference>
<keyword evidence="4" id="KW-1185">Reference proteome</keyword>
<dbReference type="PANTHER" id="PTHR35342:SF5">
    <property type="entry name" value="TRICARBOXYLIC TRANSPORT PROTEIN"/>
    <property type="match status" value="1"/>
</dbReference>
<feature type="transmembrane region" description="Helical" evidence="1">
    <location>
        <begin position="7"/>
        <end position="29"/>
    </location>
</feature>
<dbReference type="Pfam" id="PF01970">
    <property type="entry name" value="TctA"/>
    <property type="match status" value="1"/>
</dbReference>
<sequence length="135" mass="13780">MQLWFDAITNVFSVSILITIFFGTIFGMIMGSLPGLSSTMAIAIIIPFTFTMDPATGIILLAAIYCSSVYGGSISAILLNTPGTPAGAATVMDGYELTKQGKSGKAIGISAVASGLGGIISAIILSTTAPLLEVR</sequence>
<protein>
    <recommendedName>
        <fullName evidence="2">DUF112 domain-containing protein</fullName>
    </recommendedName>
</protein>
<proteinExistence type="predicted"/>
<organism evidence="3 4">
    <name type="scientific">Lentibacillus salicampi</name>
    <dbReference type="NCBI Taxonomy" id="175306"/>
    <lineage>
        <taxon>Bacteria</taxon>
        <taxon>Bacillati</taxon>
        <taxon>Bacillota</taxon>
        <taxon>Bacilli</taxon>
        <taxon>Bacillales</taxon>
        <taxon>Bacillaceae</taxon>
        <taxon>Lentibacillus</taxon>
    </lineage>
</organism>
<dbReference type="InterPro" id="IPR002823">
    <property type="entry name" value="DUF112_TM"/>
</dbReference>
<keyword evidence="1" id="KW-0472">Membrane</keyword>
<dbReference type="AlphaFoldDB" id="A0A4Y9AA61"/>
<evidence type="ECO:0000313" key="3">
    <source>
        <dbReference type="EMBL" id="TFJ91221.1"/>
    </source>
</evidence>
<evidence type="ECO:0000313" key="4">
    <source>
        <dbReference type="Proteomes" id="UP000298484"/>
    </source>
</evidence>
<dbReference type="EMBL" id="SRHY01000067">
    <property type="protein sequence ID" value="TFJ91221.1"/>
    <property type="molecule type" value="Genomic_DNA"/>
</dbReference>
<dbReference type="RefSeq" id="WP_135111779.1">
    <property type="nucleotide sequence ID" value="NZ_SRHY01000067.1"/>
</dbReference>
<gene>
    <name evidence="3" type="ORF">E4U82_18795</name>
</gene>
<keyword evidence="1" id="KW-0812">Transmembrane</keyword>
<dbReference type="Proteomes" id="UP000298484">
    <property type="component" value="Unassembled WGS sequence"/>
</dbReference>
<keyword evidence="1" id="KW-1133">Transmembrane helix</keyword>
<accession>A0A4Y9AA61</accession>
<feature type="domain" description="DUF112" evidence="2">
    <location>
        <begin position="17"/>
        <end position="133"/>
    </location>
</feature>